<comment type="caution">
    <text evidence="1">The sequence shown here is derived from an EMBL/GenBank/DDBJ whole genome shotgun (WGS) entry which is preliminary data.</text>
</comment>
<dbReference type="Proteomes" id="UP000672657">
    <property type="component" value="Unassembled WGS sequence"/>
</dbReference>
<gene>
    <name evidence="1" type="ORF">LMG26411_00626</name>
</gene>
<proteinExistence type="predicted"/>
<protein>
    <submittedName>
        <fullName evidence="1">Uncharacterized protein</fullName>
    </submittedName>
</protein>
<name>A0ABM8TAX7_9BURK</name>
<dbReference type="RefSeq" id="WP_211951839.1">
    <property type="nucleotide sequence ID" value="NZ_CAJPVI010000002.1"/>
</dbReference>
<evidence type="ECO:0000313" key="2">
    <source>
        <dbReference type="Proteomes" id="UP000672657"/>
    </source>
</evidence>
<keyword evidence="2" id="KW-1185">Reference proteome</keyword>
<dbReference type="EMBL" id="CAJPVI010000002">
    <property type="protein sequence ID" value="CAG2132486.1"/>
    <property type="molecule type" value="Genomic_DNA"/>
</dbReference>
<reference evidence="1 2" key="1">
    <citation type="submission" date="2021-03" db="EMBL/GenBank/DDBJ databases">
        <authorList>
            <person name="Peeters C."/>
        </authorList>
    </citation>
    <scope>NUCLEOTIDE SEQUENCE [LARGE SCALE GENOMIC DNA]</scope>
    <source>
        <strain evidence="1 2">LMG 26411</strain>
    </source>
</reference>
<evidence type="ECO:0000313" key="1">
    <source>
        <dbReference type="EMBL" id="CAG2132486.1"/>
    </source>
</evidence>
<accession>A0ABM8TAX7</accession>
<organism evidence="1 2">
    <name type="scientific">Cupriavidus numazuensis</name>
    <dbReference type="NCBI Taxonomy" id="221992"/>
    <lineage>
        <taxon>Bacteria</taxon>
        <taxon>Pseudomonadati</taxon>
        <taxon>Pseudomonadota</taxon>
        <taxon>Betaproteobacteria</taxon>
        <taxon>Burkholderiales</taxon>
        <taxon>Burkholderiaceae</taxon>
        <taxon>Cupriavidus</taxon>
    </lineage>
</organism>
<sequence>MPLVSIEPRFGVRTPRVYRFLQKQYVDKFFETGELLLGSFLHFASHPDETRFDGAEGAVTLVHRTDRGGGQTVLMDAGFGESAYALCGSVNPSVSTRNKFGADSGIVITDPVAFAREVANVLPGFRRTVQGPCSYQGYRAIESDLGHIDFGCNEETSDPSKLDQGAVQQAFSTMLTEDAYFIKHSDFHAECEYRVVWEVDHVADRPRIVNAPGARKYCRRWEDLEWIGFGA</sequence>